<accession>A0A834IX20</accession>
<keyword evidence="3" id="KW-1185">Reference proteome</keyword>
<evidence type="ECO:0000313" key="2">
    <source>
        <dbReference type="EMBL" id="KAF7287975.1"/>
    </source>
</evidence>
<sequence length="105" mass="11817">MSEIERKNKQISVGRQSTLIRADDVGRTIERYATTEYGTCSSGAYFDALNIESFLLKWINKDLGPSGLDSHVRRQKRIDNVIAILLIIAVAFGINLNVYSRIVDL</sequence>
<dbReference type="EMBL" id="JAACXV010000001">
    <property type="protein sequence ID" value="KAF7287975.1"/>
    <property type="molecule type" value="Genomic_DNA"/>
</dbReference>
<keyword evidence="1" id="KW-0812">Transmembrane</keyword>
<reference evidence="2" key="1">
    <citation type="submission" date="2020-08" db="EMBL/GenBank/DDBJ databases">
        <title>Genome sequencing and assembly of the red palm weevil Rhynchophorus ferrugineus.</title>
        <authorList>
            <person name="Dias G.B."/>
            <person name="Bergman C.M."/>
            <person name="Manee M."/>
        </authorList>
    </citation>
    <scope>NUCLEOTIDE SEQUENCE</scope>
    <source>
        <strain evidence="2">AA-2017</strain>
        <tissue evidence="2">Whole larva</tissue>
    </source>
</reference>
<feature type="transmembrane region" description="Helical" evidence="1">
    <location>
        <begin position="81"/>
        <end position="99"/>
    </location>
</feature>
<keyword evidence="1" id="KW-0472">Membrane</keyword>
<keyword evidence="1" id="KW-1133">Transmembrane helix</keyword>
<gene>
    <name evidence="2" type="ORF">GWI33_000035</name>
</gene>
<evidence type="ECO:0000256" key="1">
    <source>
        <dbReference type="SAM" id="Phobius"/>
    </source>
</evidence>
<comment type="caution">
    <text evidence="2">The sequence shown here is derived from an EMBL/GenBank/DDBJ whole genome shotgun (WGS) entry which is preliminary data.</text>
</comment>
<name>A0A834IX20_RHYFE</name>
<dbReference type="AlphaFoldDB" id="A0A834IX20"/>
<evidence type="ECO:0000313" key="3">
    <source>
        <dbReference type="Proteomes" id="UP000625711"/>
    </source>
</evidence>
<protein>
    <submittedName>
        <fullName evidence="2">Uncharacterized protein</fullName>
    </submittedName>
</protein>
<dbReference type="Proteomes" id="UP000625711">
    <property type="component" value="Unassembled WGS sequence"/>
</dbReference>
<organism evidence="2 3">
    <name type="scientific">Rhynchophorus ferrugineus</name>
    <name type="common">Red palm weevil</name>
    <name type="synonym">Curculio ferrugineus</name>
    <dbReference type="NCBI Taxonomy" id="354439"/>
    <lineage>
        <taxon>Eukaryota</taxon>
        <taxon>Metazoa</taxon>
        <taxon>Ecdysozoa</taxon>
        <taxon>Arthropoda</taxon>
        <taxon>Hexapoda</taxon>
        <taxon>Insecta</taxon>
        <taxon>Pterygota</taxon>
        <taxon>Neoptera</taxon>
        <taxon>Endopterygota</taxon>
        <taxon>Coleoptera</taxon>
        <taxon>Polyphaga</taxon>
        <taxon>Cucujiformia</taxon>
        <taxon>Curculionidae</taxon>
        <taxon>Dryophthorinae</taxon>
        <taxon>Rhynchophorus</taxon>
    </lineage>
</organism>
<proteinExistence type="predicted"/>